<evidence type="ECO:0000259" key="12">
    <source>
        <dbReference type="PROSITE" id="PS51092"/>
    </source>
</evidence>
<keyword evidence="8" id="KW-0482">Metalloprotease</keyword>
<sequence>DWAPMRVYVHYDQVLEDLDSTSDVEYLVSEVLMAAVHWLQSALRVRPVLGRLQFAQHCDLVSSHDGSCWRVSQDFQRCGDATVPREHFADQRYCDGSGSCQTSAGGEGIPDADFALYVRARDTDWCRGGGTLAYAGHCFQDEEDRPIAGYITFCESAMLSNRDWDGDVGTAVHELLHAMGFSSHAFPWFRDDLGQPRTPRDSEGFPPIRGGAYAASDSTVLEERHEDGTLKHFVVLPRVLAAAREHYGCPTLEKVPLEEQGGDGSAFSHWEAHYAYTEAMTPRVSEVARVSAMTLALLEDSGWYRPDYAMVGPFRFGRGLGCDFLGSPCVQAGETQFPTAFCTNTDVHACSSGWLGGEVGCTSDLMGKALCDACLHAQDLPDKFQYFGNPSAHLGRRGSGDRLESLGPLNCTPPHANGATVADCPMWSLFGSSKLCRDDPNEPFSETRGESFGDASRCVLSTVTAAGGWYGQAVGSCRDVRCGASLVQVRVGSEWVACQDGEEGTTKTVSGWSGHIVCPSFATVCGSASDAGPGAVPCQFPGVLRYGRCVCSAGYIGEDCRLEDREAARAQVPFGLRYPQEELVLKAGQPLIEAERLEAWPFGPSLAGGPLGLRYTVSPPLPPGLAVGAVDGFLDGTPAAAAERAAYTLRAAGGAGAATATVFVTVLCADDEPGCTVHAAATATYTTTTPEVCVGDWVPARDCAPAFTYKGQSYTGCTTTDYKSYGWCSHAEAYDGAWSPCRPCSASGAAGVPCVDGWLRAPECMSTFVYMDSTIVGCTSMGSANDSGLPWCSHTSIHEAGNWSYCQPCLEDIGTLLPDSGTTSELSISMPALLSQIQDDPGIQAFLDALAASVSSALEEEISAPRLFSAGASGTVVEFCAPADCVDTGGTTALRLAASLADPGSMLMRSEFGRRYLVGAVLFRTTSLGVEQLWPAPEDDGAPDAEGGVVGGLLDLFGLDLSLDSVDLLLLLGALLFCAASLYLCVQVARKRRGAASGAAPGEGVGASLAGARACVGQAAPAPQVFGQQLRAPVRQQGLPELQPRAAPPDKDQIMAQMLDMGYEFSVAQVALDACGWSLERAVGFIQQQRSATQQSVGRTVV</sequence>
<dbReference type="InterPro" id="IPR013806">
    <property type="entry name" value="Kringle-like"/>
</dbReference>
<dbReference type="EMBL" id="CAUYUJ010019204">
    <property type="protein sequence ID" value="CAK0889411.1"/>
    <property type="molecule type" value="Genomic_DNA"/>
</dbReference>
<feature type="domain" description="UBA" evidence="11">
    <location>
        <begin position="1048"/>
        <end position="1089"/>
    </location>
</feature>
<comment type="similarity">
    <text evidence="2">Belongs to the peptidase M8 family.</text>
</comment>
<evidence type="ECO:0000256" key="5">
    <source>
        <dbReference type="ARBA" id="ARBA00022737"/>
    </source>
</evidence>
<keyword evidence="10" id="KW-0812">Transmembrane</keyword>
<keyword evidence="7" id="KW-0862">Zinc</keyword>
<evidence type="ECO:0000259" key="11">
    <source>
        <dbReference type="PROSITE" id="PS50030"/>
    </source>
</evidence>
<dbReference type="PROSITE" id="PS51092">
    <property type="entry name" value="FN2_2"/>
    <property type="match status" value="2"/>
</dbReference>
<dbReference type="Gene3D" id="2.60.40.10">
    <property type="entry name" value="Immunoglobulins"/>
    <property type="match status" value="1"/>
</dbReference>
<dbReference type="SUPFAM" id="SSF55486">
    <property type="entry name" value="Metalloproteases ('zincins'), catalytic domain"/>
    <property type="match status" value="1"/>
</dbReference>
<feature type="domain" description="Fibronectin type-II" evidence="12">
    <location>
        <begin position="698"/>
        <end position="743"/>
    </location>
</feature>
<dbReference type="Gene3D" id="2.30.34.10">
    <property type="entry name" value="Leishmanolysin domain 4"/>
    <property type="match status" value="1"/>
</dbReference>
<feature type="non-terminal residue" evidence="13">
    <location>
        <position position="1"/>
    </location>
</feature>
<dbReference type="InterPro" id="IPR001577">
    <property type="entry name" value="Peptidase_M8"/>
</dbReference>
<organism evidence="13 14">
    <name type="scientific">Prorocentrum cordatum</name>
    <dbReference type="NCBI Taxonomy" id="2364126"/>
    <lineage>
        <taxon>Eukaryota</taxon>
        <taxon>Sar</taxon>
        <taxon>Alveolata</taxon>
        <taxon>Dinophyceae</taxon>
        <taxon>Prorocentrales</taxon>
        <taxon>Prorocentraceae</taxon>
        <taxon>Prorocentrum</taxon>
    </lineage>
</organism>
<keyword evidence="3" id="KW-0645">Protease</keyword>
<gene>
    <name evidence="13" type="ORF">PCOR1329_LOCUS69937</name>
</gene>
<evidence type="ECO:0000256" key="1">
    <source>
        <dbReference type="ARBA" id="ARBA00001947"/>
    </source>
</evidence>
<dbReference type="InterPro" id="IPR000562">
    <property type="entry name" value="FN_type2_dom"/>
</dbReference>
<feature type="domain" description="Fibronectin type-II" evidence="12">
    <location>
        <begin position="759"/>
        <end position="808"/>
    </location>
</feature>
<dbReference type="Gene3D" id="2.10.55.10">
    <property type="entry name" value="Leishmanolysin domain 3"/>
    <property type="match status" value="1"/>
</dbReference>
<keyword evidence="6" id="KW-0378">Hydrolase</keyword>
<comment type="caution">
    <text evidence="13">The sequence shown here is derived from an EMBL/GenBank/DDBJ whole genome shotgun (WGS) entry which is preliminary data.</text>
</comment>
<evidence type="ECO:0000256" key="2">
    <source>
        <dbReference type="ARBA" id="ARBA00005860"/>
    </source>
</evidence>
<dbReference type="SMART" id="SM00165">
    <property type="entry name" value="UBA"/>
    <property type="match status" value="1"/>
</dbReference>
<evidence type="ECO:0000256" key="4">
    <source>
        <dbReference type="ARBA" id="ARBA00022723"/>
    </source>
</evidence>
<dbReference type="PANTHER" id="PTHR10942">
    <property type="entry name" value="LEISHMANOLYSIN-LIKE PEPTIDASE"/>
    <property type="match status" value="1"/>
</dbReference>
<evidence type="ECO:0000256" key="3">
    <source>
        <dbReference type="ARBA" id="ARBA00022670"/>
    </source>
</evidence>
<keyword evidence="4" id="KW-0479">Metal-binding</keyword>
<keyword evidence="5" id="KW-0677">Repeat</keyword>
<evidence type="ECO:0000256" key="6">
    <source>
        <dbReference type="ARBA" id="ARBA00022801"/>
    </source>
</evidence>
<evidence type="ECO:0000313" key="14">
    <source>
        <dbReference type="Proteomes" id="UP001189429"/>
    </source>
</evidence>
<feature type="transmembrane region" description="Helical" evidence="10">
    <location>
        <begin position="968"/>
        <end position="986"/>
    </location>
</feature>
<evidence type="ECO:0008006" key="15">
    <source>
        <dbReference type="Google" id="ProtNLM"/>
    </source>
</evidence>
<dbReference type="SUPFAM" id="SSF46934">
    <property type="entry name" value="UBA-like"/>
    <property type="match status" value="1"/>
</dbReference>
<evidence type="ECO:0000256" key="8">
    <source>
        <dbReference type="ARBA" id="ARBA00023049"/>
    </source>
</evidence>
<dbReference type="InterPro" id="IPR015940">
    <property type="entry name" value="UBA"/>
</dbReference>
<dbReference type="Gene3D" id="2.10.10.10">
    <property type="entry name" value="Fibronectin, type II, collagen-binding"/>
    <property type="match status" value="1"/>
</dbReference>
<keyword evidence="10" id="KW-1133">Transmembrane helix</keyword>
<evidence type="ECO:0000313" key="13">
    <source>
        <dbReference type="EMBL" id="CAK0889411.1"/>
    </source>
</evidence>
<dbReference type="PANTHER" id="PTHR10942:SF0">
    <property type="entry name" value="LEISHMANOLYSIN-LIKE PEPTIDASE"/>
    <property type="match status" value="1"/>
</dbReference>
<dbReference type="CDD" id="cd14291">
    <property type="entry name" value="UBA1_NUB1_like"/>
    <property type="match status" value="1"/>
</dbReference>
<dbReference type="Gene3D" id="3.10.170.20">
    <property type="match status" value="1"/>
</dbReference>
<dbReference type="InterPro" id="IPR009060">
    <property type="entry name" value="UBA-like_sf"/>
</dbReference>
<keyword evidence="9" id="KW-1015">Disulfide bond</keyword>
<keyword evidence="10" id="KW-0472">Membrane</keyword>
<reference evidence="13" key="1">
    <citation type="submission" date="2023-10" db="EMBL/GenBank/DDBJ databases">
        <authorList>
            <person name="Chen Y."/>
            <person name="Shah S."/>
            <person name="Dougan E. K."/>
            <person name="Thang M."/>
            <person name="Chan C."/>
        </authorList>
    </citation>
    <scope>NUCLEOTIDE SEQUENCE [LARGE SCALE GENOMIC DNA]</scope>
</reference>
<dbReference type="SUPFAM" id="SSF57440">
    <property type="entry name" value="Kringle-like"/>
    <property type="match status" value="1"/>
</dbReference>
<accession>A0ABN9WV23</accession>
<evidence type="ECO:0000256" key="7">
    <source>
        <dbReference type="ARBA" id="ARBA00022833"/>
    </source>
</evidence>
<comment type="cofactor">
    <cofactor evidence="1">
        <name>Zn(2+)</name>
        <dbReference type="ChEBI" id="CHEBI:29105"/>
    </cofactor>
</comment>
<evidence type="ECO:0000256" key="9">
    <source>
        <dbReference type="ARBA" id="ARBA00023157"/>
    </source>
</evidence>
<dbReference type="InterPro" id="IPR013783">
    <property type="entry name" value="Ig-like_fold"/>
</dbReference>
<dbReference type="Gene3D" id="3.90.132.10">
    <property type="entry name" value="Leishmanolysin , domain 2"/>
    <property type="match status" value="1"/>
</dbReference>
<protein>
    <recommendedName>
        <fullName evidence="15">Leishmanolysin</fullName>
    </recommendedName>
</protein>
<dbReference type="Pfam" id="PF01457">
    <property type="entry name" value="Peptidase_M8"/>
    <property type="match status" value="1"/>
</dbReference>
<proteinExistence type="inferred from homology"/>
<dbReference type="Proteomes" id="UP001189429">
    <property type="component" value="Unassembled WGS sequence"/>
</dbReference>
<dbReference type="InterPro" id="IPR036943">
    <property type="entry name" value="FN_type2_sf"/>
</dbReference>
<dbReference type="PROSITE" id="PS50030">
    <property type="entry name" value="UBA"/>
    <property type="match status" value="1"/>
</dbReference>
<dbReference type="Gene3D" id="1.10.8.10">
    <property type="entry name" value="DNA helicase RuvA subunit, C-terminal domain"/>
    <property type="match status" value="1"/>
</dbReference>
<name>A0ABN9WV23_9DINO</name>
<evidence type="ECO:0000256" key="10">
    <source>
        <dbReference type="SAM" id="Phobius"/>
    </source>
</evidence>
<keyword evidence="14" id="KW-1185">Reference proteome</keyword>